<keyword evidence="8" id="KW-0325">Glycoprotein</keyword>
<dbReference type="Pfam" id="PF00560">
    <property type="entry name" value="LRR_1"/>
    <property type="match status" value="1"/>
</dbReference>
<dbReference type="InterPro" id="IPR001611">
    <property type="entry name" value="Leu-rich_rpt"/>
</dbReference>
<evidence type="ECO:0000313" key="12">
    <source>
        <dbReference type="EMBL" id="KAF2295886.1"/>
    </source>
</evidence>
<dbReference type="AlphaFoldDB" id="A0A6A6L747"/>
<feature type="domain" description="Disease resistance R13L4/SHOC-2-like LRR" evidence="11">
    <location>
        <begin position="102"/>
        <end position="205"/>
    </location>
</feature>
<keyword evidence="7 9" id="KW-0472">Membrane</keyword>
<dbReference type="FunFam" id="3.80.10.10:FF:000041">
    <property type="entry name" value="LRR receptor-like serine/threonine-protein kinase ERECTA"/>
    <property type="match status" value="1"/>
</dbReference>
<name>A0A6A6L747_HEVBR</name>
<protein>
    <submittedName>
        <fullName evidence="12">Uncharacterized protein</fullName>
    </submittedName>
</protein>
<dbReference type="FunFam" id="3.80.10.10:FF:000095">
    <property type="entry name" value="LRR receptor-like serine/threonine-protein kinase GSO1"/>
    <property type="match status" value="1"/>
</dbReference>
<evidence type="ECO:0000256" key="6">
    <source>
        <dbReference type="ARBA" id="ARBA00022989"/>
    </source>
</evidence>
<keyword evidence="4" id="KW-0732">Signal</keyword>
<dbReference type="PANTHER" id="PTHR27008:SF507">
    <property type="entry name" value="LEUCINE-RICH REPEAT-CONTAINING N-TERMINAL PLANT-TYPE DOMAIN-CONTAINING PROTEIN"/>
    <property type="match status" value="1"/>
</dbReference>
<dbReference type="SMART" id="SM00365">
    <property type="entry name" value="LRR_SD22"/>
    <property type="match status" value="3"/>
</dbReference>
<keyword evidence="5" id="KW-0677">Repeat</keyword>
<feature type="domain" description="Leucine-rich repeat-containing N-terminal plant-type" evidence="10">
    <location>
        <begin position="4"/>
        <end position="25"/>
    </location>
</feature>
<accession>A0A6A6L747</accession>
<dbReference type="Pfam" id="PF08263">
    <property type="entry name" value="LRRNT_2"/>
    <property type="match status" value="1"/>
</dbReference>
<gene>
    <name evidence="12" type="ORF">GH714_034870</name>
</gene>
<comment type="subcellular location">
    <subcellularLocation>
        <location evidence="1">Membrane</location>
        <topology evidence="1">Single-pass membrane protein</topology>
    </subcellularLocation>
</comment>
<evidence type="ECO:0000256" key="3">
    <source>
        <dbReference type="ARBA" id="ARBA00022692"/>
    </source>
</evidence>
<dbReference type="InterPro" id="IPR003591">
    <property type="entry name" value="Leu-rich_rpt_typical-subtyp"/>
</dbReference>
<dbReference type="Pfam" id="PF13855">
    <property type="entry name" value="LRR_8"/>
    <property type="match status" value="1"/>
</dbReference>
<evidence type="ECO:0000259" key="11">
    <source>
        <dbReference type="Pfam" id="PF23598"/>
    </source>
</evidence>
<dbReference type="SMART" id="SM00369">
    <property type="entry name" value="LRR_TYP"/>
    <property type="match status" value="7"/>
</dbReference>
<evidence type="ECO:0000313" key="13">
    <source>
        <dbReference type="Proteomes" id="UP000467840"/>
    </source>
</evidence>
<evidence type="ECO:0000256" key="8">
    <source>
        <dbReference type="ARBA" id="ARBA00023180"/>
    </source>
</evidence>
<evidence type="ECO:0000256" key="4">
    <source>
        <dbReference type="ARBA" id="ARBA00022729"/>
    </source>
</evidence>
<dbReference type="Gene3D" id="3.80.10.10">
    <property type="entry name" value="Ribonuclease Inhibitor"/>
    <property type="match status" value="3"/>
</dbReference>
<dbReference type="SUPFAM" id="SSF52058">
    <property type="entry name" value="L domain-like"/>
    <property type="match status" value="1"/>
</dbReference>
<dbReference type="Proteomes" id="UP000467840">
    <property type="component" value="Chromosome 7"/>
</dbReference>
<keyword evidence="6 9" id="KW-1133">Transmembrane helix</keyword>
<dbReference type="EMBL" id="JAAGAX010000013">
    <property type="protein sequence ID" value="KAF2295886.1"/>
    <property type="molecule type" value="Genomic_DNA"/>
</dbReference>
<keyword evidence="13" id="KW-1185">Reference proteome</keyword>
<dbReference type="Pfam" id="PF13516">
    <property type="entry name" value="LRR_6"/>
    <property type="match status" value="1"/>
</dbReference>
<evidence type="ECO:0000256" key="9">
    <source>
        <dbReference type="SAM" id="Phobius"/>
    </source>
</evidence>
<keyword evidence="2" id="KW-0433">Leucine-rich repeat</keyword>
<proteinExistence type="predicted"/>
<dbReference type="GO" id="GO:0016020">
    <property type="term" value="C:membrane"/>
    <property type="evidence" value="ECO:0007669"/>
    <property type="project" value="UniProtKB-SubCell"/>
</dbReference>
<evidence type="ECO:0000256" key="1">
    <source>
        <dbReference type="ARBA" id="ARBA00004167"/>
    </source>
</evidence>
<dbReference type="PANTHER" id="PTHR27008">
    <property type="entry name" value="OS04G0122200 PROTEIN"/>
    <property type="match status" value="1"/>
</dbReference>
<feature type="transmembrane region" description="Helical" evidence="9">
    <location>
        <begin position="421"/>
        <end position="441"/>
    </location>
</feature>
<dbReference type="InterPro" id="IPR051809">
    <property type="entry name" value="Plant_receptor-like_S/T_kinase"/>
</dbReference>
<keyword evidence="3 9" id="KW-0812">Transmembrane</keyword>
<comment type="caution">
    <text evidence="12">The sequence shown here is derived from an EMBL/GenBank/DDBJ whole genome shotgun (WGS) entry which is preliminary data.</text>
</comment>
<evidence type="ECO:0000259" key="10">
    <source>
        <dbReference type="Pfam" id="PF08263"/>
    </source>
</evidence>
<sequence>MDLQRLKTWNSTSDDCCQWRLVSCTLQKATDLYLSDFIPSQDLKPAVTSDVLAPLFHLQTLISLDISYNNIHGEIPGVGFANLSNLVSLSMHGNSFNGPIPPSLFSLRHLEELDMSYNLIEGTLGNNFGNLSNLKQLDLGANSIHGEIPTQIGNLTNLQWLSLFRNKISGAIPPSLSHLKSLKELNLGQNFLTMELPTEIGNLSNIRWLQLCNNNLSGEIPPSIQKMEQLEVLDLENNLFAGEIPTGLFDFNYLSYLSLGENKLVLKNARMAPRITTRHHRSSHWNEYTQFRWVERFEVTELISKQLSGRIPLSFGGLQSLESLDLSHNNFSGEIPYTLANLFELSYLDLSNNKLKGRIPSGPQMDRMNDPNSYANNSGLCGMQIKVSCEKVPSEPKLKEGKTKKSNSWEKWFSWEMAVIGYPYGFLSTVLVMYVIGYFNITAQPGRRKRRRSLVRHGLFGFYAFDIRS</sequence>
<dbReference type="PRINTS" id="PR00019">
    <property type="entry name" value="LEURICHRPT"/>
</dbReference>
<dbReference type="InterPro" id="IPR013210">
    <property type="entry name" value="LRR_N_plant-typ"/>
</dbReference>
<evidence type="ECO:0000256" key="7">
    <source>
        <dbReference type="ARBA" id="ARBA00023136"/>
    </source>
</evidence>
<evidence type="ECO:0000256" key="2">
    <source>
        <dbReference type="ARBA" id="ARBA00022614"/>
    </source>
</evidence>
<dbReference type="InterPro" id="IPR032675">
    <property type="entry name" value="LRR_dom_sf"/>
</dbReference>
<evidence type="ECO:0000256" key="5">
    <source>
        <dbReference type="ARBA" id="ARBA00022737"/>
    </source>
</evidence>
<dbReference type="Pfam" id="PF23598">
    <property type="entry name" value="LRR_14"/>
    <property type="match status" value="1"/>
</dbReference>
<dbReference type="InterPro" id="IPR055414">
    <property type="entry name" value="LRR_R13L4/SHOC2-like"/>
</dbReference>
<organism evidence="12 13">
    <name type="scientific">Hevea brasiliensis</name>
    <name type="common">Para rubber tree</name>
    <name type="synonym">Siphonia brasiliensis</name>
    <dbReference type="NCBI Taxonomy" id="3981"/>
    <lineage>
        <taxon>Eukaryota</taxon>
        <taxon>Viridiplantae</taxon>
        <taxon>Streptophyta</taxon>
        <taxon>Embryophyta</taxon>
        <taxon>Tracheophyta</taxon>
        <taxon>Spermatophyta</taxon>
        <taxon>Magnoliopsida</taxon>
        <taxon>eudicotyledons</taxon>
        <taxon>Gunneridae</taxon>
        <taxon>Pentapetalae</taxon>
        <taxon>rosids</taxon>
        <taxon>fabids</taxon>
        <taxon>Malpighiales</taxon>
        <taxon>Euphorbiaceae</taxon>
        <taxon>Crotonoideae</taxon>
        <taxon>Micrandreae</taxon>
        <taxon>Hevea</taxon>
    </lineage>
</organism>
<reference evidence="12 13" key="1">
    <citation type="journal article" date="2020" name="Mol. Plant">
        <title>The Chromosome-Based Rubber Tree Genome Provides New Insights into Spurge Genome Evolution and Rubber Biosynthesis.</title>
        <authorList>
            <person name="Liu J."/>
            <person name="Shi C."/>
            <person name="Shi C.C."/>
            <person name="Li W."/>
            <person name="Zhang Q.J."/>
            <person name="Zhang Y."/>
            <person name="Li K."/>
            <person name="Lu H.F."/>
            <person name="Shi C."/>
            <person name="Zhu S.T."/>
            <person name="Xiao Z.Y."/>
            <person name="Nan H."/>
            <person name="Yue Y."/>
            <person name="Zhu X.G."/>
            <person name="Wu Y."/>
            <person name="Hong X.N."/>
            <person name="Fan G.Y."/>
            <person name="Tong Y."/>
            <person name="Zhang D."/>
            <person name="Mao C.L."/>
            <person name="Liu Y.L."/>
            <person name="Hao S.J."/>
            <person name="Liu W.Q."/>
            <person name="Lv M.Q."/>
            <person name="Zhang H.B."/>
            <person name="Liu Y."/>
            <person name="Hu-Tang G.R."/>
            <person name="Wang J.P."/>
            <person name="Wang J.H."/>
            <person name="Sun Y.H."/>
            <person name="Ni S.B."/>
            <person name="Chen W.B."/>
            <person name="Zhang X.C."/>
            <person name="Jiao Y.N."/>
            <person name="Eichler E.E."/>
            <person name="Li G.H."/>
            <person name="Liu X."/>
            <person name="Gao L.Z."/>
        </authorList>
    </citation>
    <scope>NUCLEOTIDE SEQUENCE [LARGE SCALE GENOMIC DNA]</scope>
    <source>
        <strain evidence="13">cv. GT1</strain>
        <tissue evidence="12">Leaf</tissue>
    </source>
</reference>